<sequence length="197" mass="21955">MKTSRYSTTQKGLHWVSAIVILWSLLSGFYVAVFTVPESVKAWVGFFNVSLTALYIPIFVLRIYCSFTHGLDAFVKRSPQEWLALLVHKAMYGVLGVVLVTGVLMMDRPINIFNLVFIPPFDSDPAEIAAFTRVHVVSCVVLLLVLMAHIGAVVLHELRGNRVMARMSFATDLRLRPAAATSPASTPPARRQPTERR</sequence>
<keyword evidence="8" id="KW-0249">Electron transport</keyword>
<evidence type="ECO:0000259" key="15">
    <source>
        <dbReference type="Pfam" id="PF01292"/>
    </source>
</evidence>
<dbReference type="PANTHER" id="PTHR30529:SF7">
    <property type="entry name" value="CYTOCHROME B561 BACTERIAL_NI-HYDROGENASE DOMAIN-CONTAINING PROTEIN"/>
    <property type="match status" value="1"/>
</dbReference>
<evidence type="ECO:0000256" key="1">
    <source>
        <dbReference type="ARBA" id="ARBA00001970"/>
    </source>
</evidence>
<feature type="compositionally biased region" description="Low complexity" evidence="13">
    <location>
        <begin position="178"/>
        <end position="191"/>
    </location>
</feature>
<dbReference type="GO" id="GO:0046872">
    <property type="term" value="F:metal ion binding"/>
    <property type="evidence" value="ECO:0007669"/>
    <property type="project" value="UniProtKB-KW"/>
</dbReference>
<name>A0A2S9E5Y6_PSECE</name>
<feature type="transmembrane region" description="Helical" evidence="14">
    <location>
        <begin position="42"/>
        <end position="61"/>
    </location>
</feature>
<dbReference type="InterPro" id="IPR016174">
    <property type="entry name" value="Di-haem_cyt_TM"/>
</dbReference>
<keyword evidence="4" id="KW-1003">Cell membrane</keyword>
<evidence type="ECO:0000256" key="13">
    <source>
        <dbReference type="SAM" id="MobiDB-lite"/>
    </source>
</evidence>
<dbReference type="GO" id="GO:0022904">
    <property type="term" value="P:respiratory electron transport chain"/>
    <property type="evidence" value="ECO:0007669"/>
    <property type="project" value="InterPro"/>
</dbReference>
<evidence type="ECO:0000256" key="6">
    <source>
        <dbReference type="ARBA" id="ARBA00022692"/>
    </source>
</evidence>
<keyword evidence="3" id="KW-0813">Transport</keyword>
<evidence type="ECO:0000256" key="12">
    <source>
        <dbReference type="ARBA" id="ARBA00037975"/>
    </source>
</evidence>
<dbReference type="GO" id="GO:0009055">
    <property type="term" value="F:electron transfer activity"/>
    <property type="evidence" value="ECO:0007669"/>
    <property type="project" value="InterPro"/>
</dbReference>
<evidence type="ECO:0000313" key="17">
    <source>
        <dbReference type="Proteomes" id="UP000239458"/>
    </source>
</evidence>
<dbReference type="EMBL" id="PCQE01000002">
    <property type="protein sequence ID" value="PRC10241.1"/>
    <property type="molecule type" value="Genomic_DNA"/>
</dbReference>
<protein>
    <submittedName>
        <fullName evidence="16">Cytochrome B</fullName>
    </submittedName>
</protein>
<keyword evidence="10" id="KW-0408">Iron</keyword>
<dbReference type="PANTHER" id="PTHR30529">
    <property type="entry name" value="CYTOCHROME B561"/>
    <property type="match status" value="1"/>
</dbReference>
<feature type="domain" description="Cytochrome b561 bacterial/Ni-hydrogenase" evidence="15">
    <location>
        <begin position="5"/>
        <end position="167"/>
    </location>
</feature>
<accession>A0A2S9E5Y6</accession>
<feature type="transmembrane region" description="Helical" evidence="14">
    <location>
        <begin position="134"/>
        <end position="158"/>
    </location>
</feature>
<dbReference type="InterPro" id="IPR052168">
    <property type="entry name" value="Cytochrome_b561_oxidase"/>
</dbReference>
<keyword evidence="7" id="KW-0479">Metal-binding</keyword>
<dbReference type="InterPro" id="IPR011577">
    <property type="entry name" value="Cyt_b561_bac/Ni-Hgenase"/>
</dbReference>
<evidence type="ECO:0000256" key="11">
    <source>
        <dbReference type="ARBA" id="ARBA00023136"/>
    </source>
</evidence>
<keyword evidence="9 14" id="KW-1133">Transmembrane helix</keyword>
<dbReference type="RefSeq" id="WP_105229071.1">
    <property type="nucleotide sequence ID" value="NZ_PCQE01000002.1"/>
</dbReference>
<dbReference type="GO" id="GO:0005886">
    <property type="term" value="C:plasma membrane"/>
    <property type="evidence" value="ECO:0007669"/>
    <property type="project" value="UniProtKB-SubCell"/>
</dbReference>
<evidence type="ECO:0000256" key="9">
    <source>
        <dbReference type="ARBA" id="ARBA00022989"/>
    </source>
</evidence>
<dbReference type="AlphaFoldDB" id="A0A2S9E5Y6"/>
<keyword evidence="5" id="KW-0349">Heme</keyword>
<evidence type="ECO:0000256" key="7">
    <source>
        <dbReference type="ARBA" id="ARBA00022723"/>
    </source>
</evidence>
<evidence type="ECO:0000256" key="8">
    <source>
        <dbReference type="ARBA" id="ARBA00022982"/>
    </source>
</evidence>
<dbReference type="Pfam" id="PF01292">
    <property type="entry name" value="Ni_hydr_CYTB"/>
    <property type="match status" value="1"/>
</dbReference>
<evidence type="ECO:0000256" key="14">
    <source>
        <dbReference type="SAM" id="Phobius"/>
    </source>
</evidence>
<reference evidence="16 17" key="1">
    <citation type="submission" date="2017-09" db="EMBL/GenBank/DDBJ databases">
        <title>Genomic, metabolic, and phenotypic characteristics of bacterial isolates from the natural microbiome of the model nematode Caenorhabditis elegans.</title>
        <authorList>
            <person name="Zimmermann J."/>
            <person name="Obeng N."/>
            <person name="Yang W."/>
            <person name="Obeng O."/>
            <person name="Kissoyan K."/>
            <person name="Pees B."/>
            <person name="Dirksen P."/>
            <person name="Hoppner M."/>
            <person name="Franke A."/>
            <person name="Rosenstiel P."/>
            <person name="Leippe M."/>
            <person name="Dierking K."/>
            <person name="Kaleta C."/>
            <person name="Schulenburg H."/>
        </authorList>
    </citation>
    <scope>NUCLEOTIDE SEQUENCE [LARGE SCALE GENOMIC DNA]</scope>
    <source>
        <strain evidence="16 17">MYb184</strain>
    </source>
</reference>
<dbReference type="GO" id="GO:0020037">
    <property type="term" value="F:heme binding"/>
    <property type="evidence" value="ECO:0007669"/>
    <property type="project" value="TreeGrafter"/>
</dbReference>
<comment type="similarity">
    <text evidence="12">Belongs to the cytochrome b561 family.</text>
</comment>
<evidence type="ECO:0000313" key="16">
    <source>
        <dbReference type="EMBL" id="PRC10241.1"/>
    </source>
</evidence>
<evidence type="ECO:0000256" key="2">
    <source>
        <dbReference type="ARBA" id="ARBA00004651"/>
    </source>
</evidence>
<dbReference type="Proteomes" id="UP000239458">
    <property type="component" value="Unassembled WGS sequence"/>
</dbReference>
<evidence type="ECO:0000256" key="10">
    <source>
        <dbReference type="ARBA" id="ARBA00023004"/>
    </source>
</evidence>
<organism evidence="16 17">
    <name type="scientific">Pseudomonas cedrina</name>
    <dbReference type="NCBI Taxonomy" id="651740"/>
    <lineage>
        <taxon>Bacteria</taxon>
        <taxon>Pseudomonadati</taxon>
        <taxon>Pseudomonadota</taxon>
        <taxon>Gammaproteobacteria</taxon>
        <taxon>Pseudomonadales</taxon>
        <taxon>Pseudomonadaceae</taxon>
        <taxon>Pseudomonas</taxon>
    </lineage>
</organism>
<comment type="caution">
    <text evidence="16">The sequence shown here is derived from an EMBL/GenBank/DDBJ whole genome shotgun (WGS) entry which is preliminary data.</text>
</comment>
<dbReference type="SUPFAM" id="SSF81342">
    <property type="entry name" value="Transmembrane di-heme cytochromes"/>
    <property type="match status" value="1"/>
</dbReference>
<evidence type="ECO:0000256" key="4">
    <source>
        <dbReference type="ARBA" id="ARBA00022475"/>
    </source>
</evidence>
<feature type="region of interest" description="Disordered" evidence="13">
    <location>
        <begin position="178"/>
        <end position="197"/>
    </location>
</feature>
<evidence type="ECO:0000256" key="3">
    <source>
        <dbReference type="ARBA" id="ARBA00022448"/>
    </source>
</evidence>
<comment type="cofactor">
    <cofactor evidence="1">
        <name>heme b</name>
        <dbReference type="ChEBI" id="CHEBI:60344"/>
    </cofactor>
</comment>
<keyword evidence="6 14" id="KW-0812">Transmembrane</keyword>
<comment type="subcellular location">
    <subcellularLocation>
        <location evidence="2">Cell membrane</location>
        <topology evidence="2">Multi-pass membrane protein</topology>
    </subcellularLocation>
</comment>
<keyword evidence="11 14" id="KW-0472">Membrane</keyword>
<feature type="transmembrane region" description="Helical" evidence="14">
    <location>
        <begin position="82"/>
        <end position="106"/>
    </location>
</feature>
<evidence type="ECO:0000256" key="5">
    <source>
        <dbReference type="ARBA" id="ARBA00022617"/>
    </source>
</evidence>
<proteinExistence type="inferred from homology"/>
<feature type="transmembrane region" description="Helical" evidence="14">
    <location>
        <begin position="12"/>
        <end position="36"/>
    </location>
</feature>
<gene>
    <name evidence="16" type="ORF">CQ006_02520</name>
</gene>